<evidence type="ECO:0000313" key="2">
    <source>
        <dbReference type="Proteomes" id="UP000703269"/>
    </source>
</evidence>
<organism evidence="1 2">
    <name type="scientific">Phanerochaete sordida</name>
    <dbReference type="NCBI Taxonomy" id="48140"/>
    <lineage>
        <taxon>Eukaryota</taxon>
        <taxon>Fungi</taxon>
        <taxon>Dikarya</taxon>
        <taxon>Basidiomycota</taxon>
        <taxon>Agaricomycotina</taxon>
        <taxon>Agaricomycetes</taxon>
        <taxon>Polyporales</taxon>
        <taxon>Phanerochaetaceae</taxon>
        <taxon>Phanerochaete</taxon>
    </lineage>
</organism>
<proteinExistence type="predicted"/>
<dbReference type="OrthoDB" id="2757234at2759"/>
<reference evidence="1 2" key="1">
    <citation type="submission" date="2021-08" db="EMBL/GenBank/DDBJ databases">
        <title>Draft Genome Sequence of Phanerochaete sordida strain YK-624.</title>
        <authorList>
            <person name="Mori T."/>
            <person name="Dohra H."/>
            <person name="Suzuki T."/>
            <person name="Kawagishi H."/>
            <person name="Hirai H."/>
        </authorList>
    </citation>
    <scope>NUCLEOTIDE SEQUENCE [LARGE SCALE GENOMIC DNA]</scope>
    <source>
        <strain evidence="1 2">YK-624</strain>
    </source>
</reference>
<dbReference type="Proteomes" id="UP000703269">
    <property type="component" value="Unassembled WGS sequence"/>
</dbReference>
<evidence type="ECO:0000313" key="1">
    <source>
        <dbReference type="EMBL" id="GJE98757.1"/>
    </source>
</evidence>
<dbReference type="AlphaFoldDB" id="A0A9P3LLX2"/>
<comment type="caution">
    <text evidence="1">The sequence shown here is derived from an EMBL/GenBank/DDBJ whole genome shotgun (WGS) entry which is preliminary data.</text>
</comment>
<name>A0A9P3LLX2_9APHY</name>
<evidence type="ECO:0008006" key="3">
    <source>
        <dbReference type="Google" id="ProtNLM"/>
    </source>
</evidence>
<gene>
    <name evidence="1" type="ORF">PsYK624_149930</name>
</gene>
<sequence>MPLFSVLSPTERLALDDQHDALLRRALELRKVMNAGNIAVILPEDVLLSIFKFYAAATCRPCSHGWLVASWICERWRTIILHSATLWTHILLNNMVAVECYLLRSQAALLHVSGSLMRFSGYGEEHALQQAESLAVWTAATEHSARIRELEMTIDFGLAEQHIFKSGLQHATFPQLRRLVIGAIQIYKHAPADGDKKLPAFLRGGGEMGHLEEVATTDIPLSLVTTLFSTKLRKLHIGVNGCTRLPGSISSDRFWSELQRLSNLEELSIANFPSLSRPVDADVSHTPISLPALKKFAVHWEDISVDSATYFLNRIALPAGCSLNISQINPNTTILNAEAFYASRKAFYMAVSRSLAPHEPSTPLLTLHLARFEKYEQRLSFWTEDPTRTGLSPDHSTMLRLGLHPHLEVIQRDRSASEMRELLRLLPLHAVECLVLDGESVESWNFNVSTPRVRVLVVSLNEPGTKLDNFAARLERSTWLSALEELRLVGEYMASTSATWADHLRRGLQKRFRTSPDLPRLRLIVDDPELLCEISTWAEGADAFVQSVECVKC</sequence>
<keyword evidence="2" id="KW-1185">Reference proteome</keyword>
<dbReference type="EMBL" id="BPQB01000094">
    <property type="protein sequence ID" value="GJE98757.1"/>
    <property type="molecule type" value="Genomic_DNA"/>
</dbReference>
<accession>A0A9P3LLX2</accession>
<protein>
    <recommendedName>
        <fullName evidence="3">F-box domain-containing protein</fullName>
    </recommendedName>
</protein>